<protein>
    <submittedName>
        <fullName evidence="2">SDR family NAD(P)-dependent oxidoreductase</fullName>
        <ecNumber evidence="2">1.1.1.-</ecNumber>
    </submittedName>
</protein>
<comment type="similarity">
    <text evidence="1">Belongs to the short-chain dehydrogenases/reductases (SDR) family.</text>
</comment>
<dbReference type="NCBIfam" id="NF005559">
    <property type="entry name" value="PRK07231.1"/>
    <property type="match status" value="1"/>
</dbReference>
<sequence length="254" mass="25512">MNSRLQDRTALVTGSTDGIGVAIARALAAEGAYVVVSGRNTARGEKVLAAIAEAGGRATFVRADLADGASAVRDLADAAHAVAGGPLDILVNNAAMLITPAPTAEVGEELIDRALATNVKAAFLLTGLVAPAMAARGSGAVINVGSINGLFGAAESALYSATKATIHSLTKSWADEYGPSGVRVNTVAPGPTVTEKVTASAAMQERLAPILARIPSRRPSTPEEVAHAVVFLASDDASNIHGATLSVDGGRAAI</sequence>
<accession>A0ABW4FN12</accession>
<comment type="caution">
    <text evidence="2">The sequence shown here is derived from an EMBL/GenBank/DDBJ whole genome shotgun (WGS) entry which is preliminary data.</text>
</comment>
<gene>
    <name evidence="2" type="ORF">ACFSCY_20125</name>
</gene>
<dbReference type="InterPro" id="IPR036291">
    <property type="entry name" value="NAD(P)-bd_dom_sf"/>
</dbReference>
<proteinExistence type="inferred from homology"/>
<dbReference type="PRINTS" id="PR00080">
    <property type="entry name" value="SDRFAMILY"/>
</dbReference>
<name>A0ABW4FN12_9PSEU</name>
<dbReference type="RefSeq" id="WP_343979939.1">
    <property type="nucleotide sequence ID" value="NZ_BAAAJG010000011.1"/>
</dbReference>
<reference evidence="3" key="1">
    <citation type="journal article" date="2019" name="Int. J. Syst. Evol. Microbiol.">
        <title>The Global Catalogue of Microorganisms (GCM) 10K type strain sequencing project: providing services to taxonomists for standard genome sequencing and annotation.</title>
        <authorList>
            <consortium name="The Broad Institute Genomics Platform"/>
            <consortium name="The Broad Institute Genome Sequencing Center for Infectious Disease"/>
            <person name="Wu L."/>
            <person name="Ma J."/>
        </authorList>
    </citation>
    <scope>NUCLEOTIDE SEQUENCE [LARGE SCALE GENOMIC DNA]</scope>
    <source>
        <strain evidence="3">JCM 12165</strain>
    </source>
</reference>
<dbReference type="GO" id="GO:0016491">
    <property type="term" value="F:oxidoreductase activity"/>
    <property type="evidence" value="ECO:0007669"/>
    <property type="project" value="UniProtKB-KW"/>
</dbReference>
<dbReference type="EMBL" id="JBHUCP010000014">
    <property type="protein sequence ID" value="MFD1531743.1"/>
    <property type="molecule type" value="Genomic_DNA"/>
</dbReference>
<dbReference type="PANTHER" id="PTHR42879">
    <property type="entry name" value="3-OXOACYL-(ACYL-CARRIER-PROTEIN) REDUCTASE"/>
    <property type="match status" value="1"/>
</dbReference>
<organism evidence="2 3">
    <name type="scientific">Pseudonocardia aurantiaca</name>
    <dbReference type="NCBI Taxonomy" id="75290"/>
    <lineage>
        <taxon>Bacteria</taxon>
        <taxon>Bacillati</taxon>
        <taxon>Actinomycetota</taxon>
        <taxon>Actinomycetes</taxon>
        <taxon>Pseudonocardiales</taxon>
        <taxon>Pseudonocardiaceae</taxon>
        <taxon>Pseudonocardia</taxon>
    </lineage>
</organism>
<keyword evidence="3" id="KW-1185">Reference proteome</keyword>
<dbReference type="InterPro" id="IPR002347">
    <property type="entry name" value="SDR_fam"/>
</dbReference>
<dbReference type="SUPFAM" id="SSF51735">
    <property type="entry name" value="NAD(P)-binding Rossmann-fold domains"/>
    <property type="match status" value="1"/>
</dbReference>
<evidence type="ECO:0000256" key="1">
    <source>
        <dbReference type="ARBA" id="ARBA00006484"/>
    </source>
</evidence>
<keyword evidence="2" id="KW-0560">Oxidoreductase</keyword>
<dbReference type="Proteomes" id="UP001597145">
    <property type="component" value="Unassembled WGS sequence"/>
</dbReference>
<dbReference type="CDD" id="cd05233">
    <property type="entry name" value="SDR_c"/>
    <property type="match status" value="1"/>
</dbReference>
<dbReference type="PANTHER" id="PTHR42879:SF2">
    <property type="entry name" value="3-OXOACYL-[ACYL-CARRIER-PROTEIN] REDUCTASE FABG"/>
    <property type="match status" value="1"/>
</dbReference>
<dbReference type="InterPro" id="IPR050259">
    <property type="entry name" value="SDR"/>
</dbReference>
<dbReference type="Pfam" id="PF13561">
    <property type="entry name" value="adh_short_C2"/>
    <property type="match status" value="1"/>
</dbReference>
<dbReference type="PRINTS" id="PR00081">
    <property type="entry name" value="GDHRDH"/>
</dbReference>
<evidence type="ECO:0000313" key="2">
    <source>
        <dbReference type="EMBL" id="MFD1531743.1"/>
    </source>
</evidence>
<dbReference type="EC" id="1.1.1.-" evidence="2"/>
<evidence type="ECO:0000313" key="3">
    <source>
        <dbReference type="Proteomes" id="UP001597145"/>
    </source>
</evidence>
<dbReference type="Gene3D" id="3.40.50.720">
    <property type="entry name" value="NAD(P)-binding Rossmann-like Domain"/>
    <property type="match status" value="1"/>
</dbReference>